<dbReference type="OrthoDB" id="2176356at2"/>
<protein>
    <recommendedName>
        <fullName evidence="6">DUF11 domain-containing protein</fullName>
    </recommendedName>
</protein>
<sequence>MKIGKKFYLLMAVIVALLLGSIPFLGKTNAIKASSDEYKLEIVRVQEYNQLVSAKLNIPKLSGQKILLKAEGIDSLHADDILSHLSNEDFERLSITKTDDENTLAIEFVDDGKSFESPFSAIIDRNSQLKKGHIQFLTEDGQVLAEDTFDINNTNDSEVIESDDQSKDVDLVDIATFGLTLPTPGTIANVSDWADFELAMASPTVDWINIKADLVASSAVSNVSVSKVINGNDNGVRRKIDMRDQKITLSATATGAQLILTDVDLTGSAVDPMFSAVNTAASTNWTFVTNNVNVLSGNERSLAQLENGGIQLFGENNFQSGGFVLSPFLRAKTLLVEEDATVEGNLQTIFFETLVDNSTFKVNNAKMNIWVDAEAPVVKINSKQAKMNFIGQKTDVMLSGNISSTAWSTTNPNKVDSKQGGAVVAIWDVREASDAAIGSEISIDDGAKVTFESRETIKGAPTLQIYSRDSKIVTSNEAEFALNSASSDSASNTALLRYEDPALDTYGNHQIKATFNSKVKLNKTGGATPVIRMYGNANKIDIQSGADFILHNVGSGVPQAPGANNGNQGIQYRNGASDETSSFSVTGEDSNVSISADNGAAIDCNNQMLNINASEGTYFVVRGNTPIHPTRGETAIFSNTTNTGTRNKLTFNMVKPKYFDFRNNSGGLLFSGNDASKFSMEKSDLQVWDYDKVSGNLDGNPTNSWNMLDAVWTGVDLGDGVSATTSSGSAISNLGTMKTYSRITANNQTPSIDELRVPTDADKYIWGHATVPEGKHDPIRAAYTGEVAVKVSVSGVSSVAAYTTKGTVVEDPAGTGTVSVYGDDARTGIFKIPTFDSGFLVKGQQIEVETAWRGALEDEGKSNVHTSELTDIKTPLRTVLDVTPPQPTKLTDESLNNATNVLSGTGAEVGATVYVYYDNGNRDSGMLLGTSTVLDDGTWSYMLPYYLTDAKELSVYLGDSVIKHTAAEEQVTSPSGETPVLYDQIGLIKPPVTNLSGVGNINPYSADYTYHDAVFECVKKYIVADVLPNLPVMTKTVLSSNGSVANADAGDVLTYTLTAKNNRPASVTTTWKDVMVTDTLSPKLTFSPATSALAINGTPATYVTGTPGVNEYSYDEGTRLLTVNLGGLTSAVSAQITFKATVSGSASGSIDNTATALGTSPRFEDGPGSLTGKYEEISASDSATITVAGTISLVSVPSSIDFKTEEAKLNEDTKVIDPDITGDFIVSDNRVTRKSWTITARLLTPMMPIGETDIRYVLPKAVRYNDGTDEIVIDNAETPIISHTHDRAGEYDISSRWSETGEGFKFYAAGGSVNKLGKYQAVLEFKLSATP</sequence>
<reference evidence="4" key="3">
    <citation type="submission" date="2024-03" db="EMBL/GenBank/DDBJ databases">
        <title>The Genome Sequence of Enterococcus sp. DIV0242b.</title>
        <authorList>
            <consortium name="The Broad Institute Genomics Platform"/>
            <consortium name="The Broad Institute Microbial Omics Core"/>
            <consortium name="The Broad Institute Genomic Center for Infectious Diseases"/>
            <person name="Earl A."/>
            <person name="Manson A."/>
            <person name="Gilmore M."/>
            <person name="Schwartman J."/>
            <person name="Shea T."/>
            <person name="Abouelleil A."/>
            <person name="Cao P."/>
            <person name="Chapman S."/>
            <person name="Cusick C."/>
            <person name="Young S."/>
            <person name="Neafsey D."/>
            <person name="Nusbaum C."/>
            <person name="Birren B."/>
        </authorList>
    </citation>
    <scope>NUCLEOTIDE SEQUENCE</scope>
    <source>
        <strain evidence="4">9E7_DIV0242</strain>
    </source>
</reference>
<keyword evidence="2" id="KW-1133">Transmembrane helix</keyword>
<evidence type="ECO:0008006" key="6">
    <source>
        <dbReference type="Google" id="ProtNLM"/>
    </source>
</evidence>
<dbReference type="RefSeq" id="WP_086349709.1">
    <property type="nucleotide sequence ID" value="NZ_CP147247.1"/>
</dbReference>
<dbReference type="InterPro" id="IPR047589">
    <property type="entry name" value="DUF11_rpt"/>
</dbReference>
<reference evidence="3" key="1">
    <citation type="submission" date="2017-05" db="EMBL/GenBank/DDBJ databases">
        <title>The Genome Sequence of Enterococcus sp. 9E7_DIV0242.</title>
        <authorList>
            <consortium name="The Broad Institute Genomics Platform"/>
            <consortium name="The Broad Institute Genomic Center for Infectious Diseases"/>
            <person name="Earl A."/>
            <person name="Manson A."/>
            <person name="Schwartman J."/>
            <person name="Gilmore M."/>
            <person name="Abouelleil A."/>
            <person name="Cao P."/>
            <person name="Chapman S."/>
            <person name="Cusick C."/>
            <person name="Shea T."/>
            <person name="Young S."/>
            <person name="Neafsey D."/>
            <person name="Nusbaum C."/>
            <person name="Birren B."/>
        </authorList>
    </citation>
    <scope>NUCLEOTIDE SEQUENCE [LARGE SCALE GENOMIC DNA]</scope>
    <source>
        <strain evidence="3">9E7_DIV0242</strain>
    </source>
</reference>
<dbReference type="InterPro" id="IPR026466">
    <property type="entry name" value="Fim_isopep_form_D2_dom"/>
</dbReference>
<evidence type="ECO:0000256" key="2">
    <source>
        <dbReference type="SAM" id="Phobius"/>
    </source>
</evidence>
<organism evidence="3">
    <name type="scientific">Candidatus Enterococcus clewellii</name>
    <dbReference type="NCBI Taxonomy" id="1834193"/>
    <lineage>
        <taxon>Bacteria</taxon>
        <taxon>Bacillati</taxon>
        <taxon>Bacillota</taxon>
        <taxon>Bacilli</taxon>
        <taxon>Lactobacillales</taxon>
        <taxon>Enterococcaceae</taxon>
        <taxon>Enterococcus</taxon>
    </lineage>
</organism>
<evidence type="ECO:0000313" key="3">
    <source>
        <dbReference type="EMBL" id="OTP14577.1"/>
    </source>
</evidence>
<accession>A0A242K4X1</accession>
<dbReference type="NCBIfam" id="TIGR04226">
    <property type="entry name" value="RrgB_K2N_iso_D2"/>
    <property type="match status" value="1"/>
</dbReference>
<dbReference type="InterPro" id="IPR046776">
    <property type="entry name" value="Pectate_lyase_5"/>
</dbReference>
<feature type="transmembrane region" description="Helical" evidence="2">
    <location>
        <begin position="7"/>
        <end position="26"/>
    </location>
</feature>
<evidence type="ECO:0000313" key="4">
    <source>
        <dbReference type="EMBL" id="WYJ90389.1"/>
    </source>
</evidence>
<proteinExistence type="predicted"/>
<feature type="compositionally biased region" description="Polar residues" evidence="1">
    <location>
        <begin position="577"/>
        <end position="588"/>
    </location>
</feature>
<dbReference type="NCBIfam" id="TIGR01451">
    <property type="entry name" value="B_ant_repeat"/>
    <property type="match status" value="1"/>
</dbReference>
<dbReference type="Gene3D" id="2.60.40.740">
    <property type="match status" value="1"/>
</dbReference>
<feature type="region of interest" description="Disordered" evidence="1">
    <location>
        <begin position="559"/>
        <end position="588"/>
    </location>
</feature>
<dbReference type="EMBL" id="CP147247">
    <property type="protein sequence ID" value="WYJ90389.1"/>
    <property type="molecule type" value="Genomic_DNA"/>
</dbReference>
<evidence type="ECO:0000313" key="5">
    <source>
        <dbReference type="Proteomes" id="UP000195141"/>
    </source>
</evidence>
<name>A0A242K4X1_9ENTE</name>
<evidence type="ECO:0000256" key="1">
    <source>
        <dbReference type="SAM" id="MobiDB-lite"/>
    </source>
</evidence>
<dbReference type="Pfam" id="PF20585">
    <property type="entry name" value="Pectate_lyase_5"/>
    <property type="match status" value="1"/>
</dbReference>
<dbReference type="Gene3D" id="2.60.40.10">
    <property type="entry name" value="Immunoglobulins"/>
    <property type="match status" value="1"/>
</dbReference>
<gene>
    <name evidence="4" type="ORF">A5888_002146</name>
    <name evidence="3" type="ORF">A5888_002678</name>
</gene>
<keyword evidence="2" id="KW-0812">Transmembrane</keyword>
<dbReference type="InterPro" id="IPR013783">
    <property type="entry name" value="Ig-like_fold"/>
</dbReference>
<feature type="compositionally biased region" description="Polar residues" evidence="1">
    <location>
        <begin position="562"/>
        <end position="571"/>
    </location>
</feature>
<dbReference type="Proteomes" id="UP000195141">
    <property type="component" value="Chromosome"/>
</dbReference>
<reference evidence="4" key="2">
    <citation type="submission" date="2017-05" db="EMBL/GenBank/DDBJ databases">
        <authorList>
            <consortium name="The Broad Institute Genomics Platform"/>
            <consortium name="The Broad Institute Genomic Center for Infectious Diseases"/>
            <person name="Earl A."/>
            <person name="Manson A."/>
            <person name="Schwartman J."/>
            <person name="Gilmore M."/>
            <person name="Abouelleil A."/>
            <person name="Cao P."/>
            <person name="Chapman S."/>
            <person name="Cusick C."/>
            <person name="Shea T."/>
            <person name="Young S."/>
            <person name="Neafsey D."/>
            <person name="Nusbaum C."/>
            <person name="Birren B."/>
        </authorList>
    </citation>
    <scope>NUCLEOTIDE SEQUENCE</scope>
    <source>
        <strain evidence="4">9E7_DIV0242</strain>
    </source>
</reference>
<keyword evidence="2" id="KW-0472">Membrane</keyword>
<dbReference type="EMBL" id="NGMM01000004">
    <property type="protein sequence ID" value="OTP14577.1"/>
    <property type="molecule type" value="Genomic_DNA"/>
</dbReference>
<keyword evidence="5" id="KW-1185">Reference proteome</keyword>